<dbReference type="AlphaFoldDB" id="A0AAD9VIV4"/>
<dbReference type="Proteomes" id="UP001258017">
    <property type="component" value="Unassembled WGS sequence"/>
</dbReference>
<gene>
    <name evidence="2" type="ORF">KPH14_005724</name>
</gene>
<evidence type="ECO:0000313" key="3">
    <source>
        <dbReference type="Proteomes" id="UP001258017"/>
    </source>
</evidence>
<reference evidence="2" key="1">
    <citation type="submission" date="2021-08" db="EMBL/GenBank/DDBJ databases">
        <authorList>
            <person name="Misof B."/>
            <person name="Oliver O."/>
            <person name="Podsiadlowski L."/>
            <person name="Donath A."/>
            <person name="Peters R."/>
            <person name="Mayer C."/>
            <person name="Rust J."/>
            <person name="Gunkel S."/>
            <person name="Lesny P."/>
            <person name="Martin S."/>
            <person name="Oeyen J.P."/>
            <person name="Petersen M."/>
            <person name="Panagiotis P."/>
            <person name="Wilbrandt J."/>
            <person name="Tanja T."/>
        </authorList>
    </citation>
    <scope>NUCLEOTIDE SEQUENCE</scope>
    <source>
        <strain evidence="2">GBR_01_08_01A</strain>
        <tissue evidence="2">Thorax + abdomen</tissue>
    </source>
</reference>
<evidence type="ECO:0008006" key="4">
    <source>
        <dbReference type="Google" id="ProtNLM"/>
    </source>
</evidence>
<reference evidence="2" key="2">
    <citation type="journal article" date="2023" name="Commun. Biol.">
        <title>Intrasexual cuticular hydrocarbon dimorphism in a wasp sheds light on hydrocarbon biosynthesis genes in Hymenoptera.</title>
        <authorList>
            <person name="Moris V.C."/>
            <person name="Podsiadlowski L."/>
            <person name="Martin S."/>
            <person name="Oeyen J.P."/>
            <person name="Donath A."/>
            <person name="Petersen M."/>
            <person name="Wilbrandt J."/>
            <person name="Misof B."/>
            <person name="Liedtke D."/>
            <person name="Thamm M."/>
            <person name="Scheiner R."/>
            <person name="Schmitt T."/>
            <person name="Niehuis O."/>
        </authorList>
    </citation>
    <scope>NUCLEOTIDE SEQUENCE</scope>
    <source>
        <strain evidence="2">GBR_01_08_01A</strain>
    </source>
</reference>
<evidence type="ECO:0000256" key="1">
    <source>
        <dbReference type="SAM" id="Phobius"/>
    </source>
</evidence>
<organism evidence="2 3">
    <name type="scientific">Odynerus spinipes</name>
    <dbReference type="NCBI Taxonomy" id="1348599"/>
    <lineage>
        <taxon>Eukaryota</taxon>
        <taxon>Metazoa</taxon>
        <taxon>Ecdysozoa</taxon>
        <taxon>Arthropoda</taxon>
        <taxon>Hexapoda</taxon>
        <taxon>Insecta</taxon>
        <taxon>Pterygota</taxon>
        <taxon>Neoptera</taxon>
        <taxon>Endopterygota</taxon>
        <taxon>Hymenoptera</taxon>
        <taxon>Apocrita</taxon>
        <taxon>Aculeata</taxon>
        <taxon>Vespoidea</taxon>
        <taxon>Vespidae</taxon>
        <taxon>Eumeninae</taxon>
        <taxon>Odynerus</taxon>
    </lineage>
</organism>
<dbReference type="EMBL" id="JAIFRP010004406">
    <property type="protein sequence ID" value="KAK2576376.1"/>
    <property type="molecule type" value="Genomic_DNA"/>
</dbReference>
<dbReference type="InterPro" id="IPR011011">
    <property type="entry name" value="Znf_FYVE_PHD"/>
</dbReference>
<sequence length="218" mass="24220">MIVSPSVSLVAAGVASGICFILFSTLRKGKEADSRRKTKEIVTDDGRCACCLKPFLIGRGVSCNDCGVRSCRKVCSRWDTVDNAWHCLFCHQRRSWTRKKQKWFETFGGSFDDEELHRYFSTAKSRVYVAGVENAATGSGLDLAAGGQEDSNTMETVRDFIEKIVEGLIGNVDDTPIDRIYNHPEYDRLLATYSVQLADVLARLVASVQLSIASKYIT</sequence>
<feature type="transmembrane region" description="Helical" evidence="1">
    <location>
        <begin position="6"/>
        <end position="26"/>
    </location>
</feature>
<comment type="caution">
    <text evidence="2">The sequence shown here is derived from an EMBL/GenBank/DDBJ whole genome shotgun (WGS) entry which is preliminary data.</text>
</comment>
<dbReference type="InterPro" id="IPR013083">
    <property type="entry name" value="Znf_RING/FYVE/PHD"/>
</dbReference>
<keyword evidence="1" id="KW-1133">Transmembrane helix</keyword>
<dbReference type="Gene3D" id="3.30.40.10">
    <property type="entry name" value="Zinc/RING finger domain, C3HC4 (zinc finger)"/>
    <property type="match status" value="1"/>
</dbReference>
<protein>
    <recommendedName>
        <fullName evidence="4">FYVE-type zinc finger domain-containing protein</fullName>
    </recommendedName>
</protein>
<evidence type="ECO:0000313" key="2">
    <source>
        <dbReference type="EMBL" id="KAK2576376.1"/>
    </source>
</evidence>
<keyword evidence="3" id="KW-1185">Reference proteome</keyword>
<keyword evidence="1" id="KW-0472">Membrane</keyword>
<name>A0AAD9VIV4_9HYME</name>
<accession>A0AAD9VIV4</accession>
<dbReference type="SUPFAM" id="SSF57903">
    <property type="entry name" value="FYVE/PHD zinc finger"/>
    <property type="match status" value="1"/>
</dbReference>
<proteinExistence type="predicted"/>
<keyword evidence="1" id="KW-0812">Transmembrane</keyword>